<dbReference type="OrthoDB" id="15308at2"/>
<sequence length="144" mass="15937">MKKVLKAFVLTLVFSGVAYAYIDPFLNPIYVREIMEWQKKQRELEAEKTVITVIKKPKIFKLTKPPIGKLVLEGVIGSGNSLKAVAADPVTGKVYLIAPGDVVDVNAKVLKVLPNKLVLKVYEKKGKKLISSVVIINFNSEEGK</sequence>
<dbReference type="AlphaFoldDB" id="A0A1R1MNH9"/>
<comment type="caution">
    <text evidence="1">The sequence shown here is derived from an EMBL/GenBank/DDBJ whole genome shotgun (WGS) entry which is preliminary data.</text>
</comment>
<evidence type="ECO:0000313" key="1">
    <source>
        <dbReference type="EMBL" id="OMH41270.1"/>
    </source>
</evidence>
<protein>
    <submittedName>
        <fullName evidence="1">Uncharacterized protein</fullName>
    </submittedName>
</protein>
<organism evidence="1 2">
    <name type="scientific">Desulfurobacterium indicum</name>
    <dbReference type="NCBI Taxonomy" id="1914305"/>
    <lineage>
        <taxon>Bacteria</taxon>
        <taxon>Pseudomonadati</taxon>
        <taxon>Aquificota</taxon>
        <taxon>Aquificia</taxon>
        <taxon>Desulfurobacteriales</taxon>
        <taxon>Desulfurobacteriaceae</taxon>
        <taxon>Desulfurobacterium</taxon>
    </lineage>
</organism>
<gene>
    <name evidence="1" type="ORF">BLW93_00960</name>
</gene>
<dbReference type="Proteomes" id="UP000187408">
    <property type="component" value="Unassembled WGS sequence"/>
</dbReference>
<keyword evidence="2" id="KW-1185">Reference proteome</keyword>
<dbReference type="RefSeq" id="WP_076712242.1">
    <property type="nucleotide sequence ID" value="NZ_MOEN01000002.1"/>
</dbReference>
<name>A0A1R1MNH9_9BACT</name>
<accession>A0A1R1MNH9</accession>
<evidence type="ECO:0000313" key="2">
    <source>
        <dbReference type="Proteomes" id="UP000187408"/>
    </source>
</evidence>
<dbReference type="EMBL" id="MOEN01000002">
    <property type="protein sequence ID" value="OMH41270.1"/>
    <property type="molecule type" value="Genomic_DNA"/>
</dbReference>
<reference evidence="1 2" key="1">
    <citation type="submission" date="2016-10" db="EMBL/GenBank/DDBJ databases">
        <title>Genome sequence of a sulfur-reducing bacterium Desulfurobacterium indicum K6013.</title>
        <authorList>
            <person name="Cao J."/>
            <person name="Shao Z."/>
            <person name="Alain K."/>
            <person name="Jebbar M."/>
        </authorList>
    </citation>
    <scope>NUCLEOTIDE SEQUENCE [LARGE SCALE GENOMIC DNA]</scope>
    <source>
        <strain evidence="1 2">K6013</strain>
    </source>
</reference>
<dbReference type="STRING" id="1914305.BLW93_00960"/>
<proteinExistence type="predicted"/>